<dbReference type="RefSeq" id="WP_115268191.1">
    <property type="nucleotide sequence ID" value="NZ_UGGU01000001.1"/>
</dbReference>
<dbReference type="InterPro" id="IPR023346">
    <property type="entry name" value="Lysozyme-like_dom_sf"/>
</dbReference>
<dbReference type="AlphaFoldDB" id="A0A377GNU4"/>
<proteinExistence type="predicted"/>
<dbReference type="CDD" id="cd00254">
    <property type="entry name" value="LT-like"/>
    <property type="match status" value="1"/>
</dbReference>
<gene>
    <name evidence="2" type="primary">slt</name>
    <name evidence="2" type="ORF">NCTC10723_00037</name>
</gene>
<dbReference type="OrthoDB" id="9815002at2"/>
<feature type="domain" description="Transglycosylase SLT" evidence="1">
    <location>
        <begin position="47"/>
        <end position="139"/>
    </location>
</feature>
<keyword evidence="2" id="KW-0456">Lyase</keyword>
<dbReference type="GO" id="GO:0016829">
    <property type="term" value="F:lyase activity"/>
    <property type="evidence" value="ECO:0007669"/>
    <property type="project" value="UniProtKB-KW"/>
</dbReference>
<accession>A0A377GNU4</accession>
<dbReference type="Gene3D" id="1.10.530.10">
    <property type="match status" value="1"/>
</dbReference>
<reference evidence="2 3" key="1">
    <citation type="submission" date="2018-06" db="EMBL/GenBank/DDBJ databases">
        <authorList>
            <consortium name="Pathogen Informatics"/>
            <person name="Doyle S."/>
        </authorList>
    </citation>
    <scope>NUCLEOTIDE SEQUENCE [LARGE SCALE GENOMIC DNA]</scope>
    <source>
        <strain evidence="2 3">NCTC10723</strain>
    </source>
</reference>
<organism evidence="2 3">
    <name type="scientific">Fusobacterium necrogenes</name>
    <dbReference type="NCBI Taxonomy" id="858"/>
    <lineage>
        <taxon>Bacteria</taxon>
        <taxon>Fusobacteriati</taxon>
        <taxon>Fusobacteriota</taxon>
        <taxon>Fusobacteriia</taxon>
        <taxon>Fusobacteriales</taxon>
        <taxon>Fusobacteriaceae</taxon>
        <taxon>Fusobacterium</taxon>
    </lineage>
</organism>
<keyword evidence="3" id="KW-1185">Reference proteome</keyword>
<sequence length="181" mass="20886">MKKILFFIIFNCLFKVYADVDLKEYYQQKIIDPNKAITAYNDVHRFSKEFNVDEKLITAIIEVESNFSNEIKSKKGAIGLMQIMPGTAELLNIDPNDLTQNIYGGIKYFKFLLEKNNNYIPFALAAYNAGQGNIVKYDSIPPFPETHSYIEEVLNIYNNLTGINNTFFSNEFSNTNFNWEA</sequence>
<dbReference type="SUPFAM" id="SSF53955">
    <property type="entry name" value="Lysozyme-like"/>
    <property type="match status" value="1"/>
</dbReference>
<dbReference type="Proteomes" id="UP000255328">
    <property type="component" value="Unassembled WGS sequence"/>
</dbReference>
<dbReference type="Pfam" id="PF01464">
    <property type="entry name" value="SLT"/>
    <property type="match status" value="1"/>
</dbReference>
<name>A0A377GNU4_9FUSO</name>
<evidence type="ECO:0000313" key="3">
    <source>
        <dbReference type="Proteomes" id="UP000255328"/>
    </source>
</evidence>
<dbReference type="PANTHER" id="PTHR37423">
    <property type="entry name" value="SOLUBLE LYTIC MUREIN TRANSGLYCOSYLASE-RELATED"/>
    <property type="match status" value="1"/>
</dbReference>
<evidence type="ECO:0000313" key="2">
    <source>
        <dbReference type="EMBL" id="STO26901.1"/>
    </source>
</evidence>
<dbReference type="EC" id="4.2.2.-" evidence="2"/>
<dbReference type="EMBL" id="UGGU01000001">
    <property type="protein sequence ID" value="STO26901.1"/>
    <property type="molecule type" value="Genomic_DNA"/>
</dbReference>
<evidence type="ECO:0000259" key="1">
    <source>
        <dbReference type="Pfam" id="PF01464"/>
    </source>
</evidence>
<dbReference type="InterPro" id="IPR008258">
    <property type="entry name" value="Transglycosylase_SLT_dom_1"/>
</dbReference>
<dbReference type="PANTHER" id="PTHR37423:SF2">
    <property type="entry name" value="MEMBRANE-BOUND LYTIC MUREIN TRANSGLYCOSYLASE C"/>
    <property type="match status" value="1"/>
</dbReference>
<protein>
    <submittedName>
        <fullName evidence="2">Soluble lytic murein transglycosylase</fullName>
        <ecNumber evidence="2">4.2.2.-</ecNumber>
    </submittedName>
</protein>